<dbReference type="InterPro" id="IPR036812">
    <property type="entry name" value="NAD(P)_OxRdtase_dom_sf"/>
</dbReference>
<sequence>MEYTASEQRYETMKYRRVGKSGLLFPILSLGFWHNFGTNDNYENMKAMCFTAFDHGITQFDLANNYGPEYGSAESNLGRIMREELHAYRDELLITTKAGFDMWPGPYGDHGSRKYLIASLDQSLKRMGLEYVDIFYHHRMDPDTPLEETMLALDQIVRSGKALYVGISNYDGEHMKQAAEILEDLKCPFVINQNRYNIFDRTVENNGLLEAAKEKGKGVIAFSPLAQGMLTDKYLNGIPEDSRIKRDGRFLHASDLTETRMQQIKSLNEIAKRRGQTLAQMALSWILRDETVASVLIGASRPQQILDNLKIIDAPAFTTEELEEIEAVCRA</sequence>
<proteinExistence type="inferred from homology"/>
<dbReference type="AlphaFoldDB" id="A0AAW4WH93"/>
<evidence type="ECO:0000256" key="1">
    <source>
        <dbReference type="ARBA" id="ARBA00006515"/>
    </source>
</evidence>
<dbReference type="GO" id="GO:0051596">
    <property type="term" value="P:methylglyoxal catabolic process"/>
    <property type="evidence" value="ECO:0007669"/>
    <property type="project" value="TreeGrafter"/>
</dbReference>
<dbReference type="Proteomes" id="UP001198893">
    <property type="component" value="Unassembled WGS sequence"/>
</dbReference>
<organism evidence="5 6">
    <name type="scientific">Roseburia amylophila</name>
    <dbReference type="NCBI Taxonomy" id="2981794"/>
    <lineage>
        <taxon>Bacteria</taxon>
        <taxon>Bacillati</taxon>
        <taxon>Bacillota</taxon>
        <taxon>Clostridia</taxon>
        <taxon>Lachnospirales</taxon>
        <taxon>Lachnospiraceae</taxon>
        <taxon>Roseburia</taxon>
    </lineage>
</organism>
<dbReference type="InterPro" id="IPR023210">
    <property type="entry name" value="NADP_OxRdtase_dom"/>
</dbReference>
<dbReference type="PANTHER" id="PTHR43150">
    <property type="entry name" value="HYPERKINETIC, ISOFORM M"/>
    <property type="match status" value="1"/>
</dbReference>
<keyword evidence="3 5" id="KW-0560">Oxidoreductase</keyword>
<dbReference type="NCBIfam" id="NF007388">
    <property type="entry name" value="PRK09912.1"/>
    <property type="match status" value="1"/>
</dbReference>
<dbReference type="InterPro" id="IPR005399">
    <property type="entry name" value="K_chnl_volt-dep_bsu_KCNAB-rel"/>
</dbReference>
<comment type="caution">
    <text evidence="5">The sequence shown here is derived from an EMBL/GenBank/DDBJ whole genome shotgun (WGS) entry which is preliminary data.</text>
</comment>
<gene>
    <name evidence="5" type="primary">mgrA</name>
    <name evidence="5" type="ORF">LKD47_13685</name>
</gene>
<dbReference type="EMBL" id="JAJEQW010000019">
    <property type="protein sequence ID" value="MCC2243328.1"/>
    <property type="molecule type" value="Genomic_DNA"/>
</dbReference>
<dbReference type="Pfam" id="PF00248">
    <property type="entry name" value="Aldo_ket_red"/>
    <property type="match status" value="1"/>
</dbReference>
<accession>A0AAW4WH93</accession>
<reference evidence="5" key="1">
    <citation type="submission" date="2021-10" db="EMBL/GenBank/DDBJ databases">
        <title>Anaerobic single-cell dispensing facilitates the cultivation of human gut bacteria.</title>
        <authorList>
            <person name="Afrizal A."/>
        </authorList>
    </citation>
    <scope>NUCLEOTIDE SEQUENCE</scope>
    <source>
        <strain evidence="5">CLA-AA-H204</strain>
    </source>
</reference>
<dbReference type="PRINTS" id="PR01577">
    <property type="entry name" value="KCNABCHANNEL"/>
</dbReference>
<dbReference type="RefSeq" id="WP_227710774.1">
    <property type="nucleotide sequence ID" value="NZ_JAJEQW010000019.1"/>
</dbReference>
<evidence type="ECO:0000313" key="6">
    <source>
        <dbReference type="Proteomes" id="UP001198893"/>
    </source>
</evidence>
<dbReference type="CDD" id="cd19089">
    <property type="entry name" value="AKR_AKR14A1_2"/>
    <property type="match status" value="1"/>
</dbReference>
<feature type="domain" description="NADP-dependent oxidoreductase" evidence="4">
    <location>
        <begin position="28"/>
        <end position="328"/>
    </location>
</feature>
<dbReference type="SUPFAM" id="SSF51430">
    <property type="entry name" value="NAD(P)-linked oxidoreductase"/>
    <property type="match status" value="1"/>
</dbReference>
<evidence type="ECO:0000256" key="2">
    <source>
        <dbReference type="ARBA" id="ARBA00022857"/>
    </source>
</evidence>
<dbReference type="EC" id="1.1.1.-" evidence="5"/>
<keyword evidence="2" id="KW-0521">NADP</keyword>
<dbReference type="Gene3D" id="3.20.20.100">
    <property type="entry name" value="NADP-dependent oxidoreductase domain"/>
    <property type="match status" value="1"/>
</dbReference>
<evidence type="ECO:0000256" key="3">
    <source>
        <dbReference type="ARBA" id="ARBA00023002"/>
    </source>
</evidence>
<protein>
    <submittedName>
        <fullName evidence="5">L-glyceraldehyde 3-phosphate reductase</fullName>
        <ecNumber evidence="5">1.1.1.-</ecNumber>
    </submittedName>
</protein>
<dbReference type="GO" id="GO:0016491">
    <property type="term" value="F:oxidoreductase activity"/>
    <property type="evidence" value="ECO:0007669"/>
    <property type="project" value="UniProtKB-KW"/>
</dbReference>
<evidence type="ECO:0000259" key="4">
    <source>
        <dbReference type="Pfam" id="PF00248"/>
    </source>
</evidence>
<comment type="similarity">
    <text evidence="1">Belongs to the shaker potassium channel beta subunit family.</text>
</comment>
<dbReference type="PANTHER" id="PTHR43150:SF4">
    <property type="entry name" value="L-GLYCERALDEHYDE 3-PHOSPHATE REDUCTASE"/>
    <property type="match status" value="1"/>
</dbReference>
<name>A0AAW4WH93_9FIRM</name>
<evidence type="ECO:0000313" key="5">
    <source>
        <dbReference type="EMBL" id="MCC2243328.1"/>
    </source>
</evidence>